<evidence type="ECO:0000256" key="4">
    <source>
        <dbReference type="ARBA" id="ARBA00023136"/>
    </source>
</evidence>
<feature type="region of interest" description="Disordered" evidence="5">
    <location>
        <begin position="666"/>
        <end position="692"/>
    </location>
</feature>
<dbReference type="Gene3D" id="1.20.1250.20">
    <property type="entry name" value="MFS general substrate transporter like domains"/>
    <property type="match status" value="1"/>
</dbReference>
<feature type="compositionally biased region" description="Basic and acidic residues" evidence="5">
    <location>
        <begin position="683"/>
        <end position="692"/>
    </location>
</feature>
<keyword evidence="3 6" id="KW-1133">Transmembrane helix</keyword>
<evidence type="ECO:0000256" key="5">
    <source>
        <dbReference type="SAM" id="MobiDB-lite"/>
    </source>
</evidence>
<accession>A0A813RNK9</accession>
<dbReference type="EMBL" id="CAJOBC010000318">
    <property type="protein sequence ID" value="CAF3570843.1"/>
    <property type="molecule type" value="Genomic_DNA"/>
</dbReference>
<name>A0A813RNK9_9BILA</name>
<feature type="compositionally biased region" description="Low complexity" evidence="5">
    <location>
        <begin position="549"/>
        <end position="564"/>
    </location>
</feature>
<dbReference type="InterPro" id="IPR036259">
    <property type="entry name" value="MFS_trans_sf"/>
</dbReference>
<dbReference type="PANTHER" id="PTHR24064">
    <property type="entry name" value="SOLUTE CARRIER FAMILY 22 MEMBER"/>
    <property type="match status" value="1"/>
</dbReference>
<feature type="transmembrane region" description="Helical" evidence="6">
    <location>
        <begin position="118"/>
        <end position="140"/>
    </location>
</feature>
<dbReference type="InterPro" id="IPR011042">
    <property type="entry name" value="6-blade_b-propeller_TolB-like"/>
</dbReference>
<comment type="caution">
    <text evidence="7">The sequence shown here is derived from an EMBL/GenBank/DDBJ whole genome shotgun (WGS) entry which is preliminary data.</text>
</comment>
<dbReference type="Proteomes" id="UP000681722">
    <property type="component" value="Unassembled WGS sequence"/>
</dbReference>
<comment type="subcellular location">
    <subcellularLocation>
        <location evidence="1">Membrane</location>
        <topology evidence="1">Multi-pass membrane protein</topology>
    </subcellularLocation>
</comment>
<evidence type="ECO:0000313" key="7">
    <source>
        <dbReference type="EMBL" id="CAF0786918.1"/>
    </source>
</evidence>
<dbReference type="Proteomes" id="UP000663829">
    <property type="component" value="Unassembled WGS sequence"/>
</dbReference>
<evidence type="ECO:0000256" key="3">
    <source>
        <dbReference type="ARBA" id="ARBA00022989"/>
    </source>
</evidence>
<dbReference type="Pfam" id="PF00083">
    <property type="entry name" value="Sugar_tr"/>
    <property type="match status" value="1"/>
</dbReference>
<dbReference type="SUPFAM" id="SSF101898">
    <property type="entry name" value="NHL repeat"/>
    <property type="match status" value="1"/>
</dbReference>
<feature type="transmembrane region" description="Helical" evidence="6">
    <location>
        <begin position="368"/>
        <end position="391"/>
    </location>
</feature>
<dbReference type="GO" id="GO:0022857">
    <property type="term" value="F:transmembrane transporter activity"/>
    <property type="evidence" value="ECO:0007669"/>
    <property type="project" value="InterPro"/>
</dbReference>
<feature type="transmembrane region" description="Helical" evidence="6">
    <location>
        <begin position="147"/>
        <end position="169"/>
    </location>
</feature>
<keyword evidence="2 6" id="KW-0812">Transmembrane</keyword>
<evidence type="ECO:0000256" key="1">
    <source>
        <dbReference type="ARBA" id="ARBA00004141"/>
    </source>
</evidence>
<evidence type="ECO:0000313" key="8">
    <source>
        <dbReference type="EMBL" id="CAF3570843.1"/>
    </source>
</evidence>
<reference evidence="7" key="1">
    <citation type="submission" date="2021-02" db="EMBL/GenBank/DDBJ databases">
        <authorList>
            <person name="Nowell W R."/>
        </authorList>
    </citation>
    <scope>NUCLEOTIDE SEQUENCE</scope>
</reference>
<organism evidence="7 9">
    <name type="scientific">Didymodactylos carnosus</name>
    <dbReference type="NCBI Taxonomy" id="1234261"/>
    <lineage>
        <taxon>Eukaryota</taxon>
        <taxon>Metazoa</taxon>
        <taxon>Spiralia</taxon>
        <taxon>Gnathifera</taxon>
        <taxon>Rotifera</taxon>
        <taxon>Eurotatoria</taxon>
        <taxon>Bdelloidea</taxon>
        <taxon>Philodinida</taxon>
        <taxon>Philodinidae</taxon>
        <taxon>Didymodactylos</taxon>
    </lineage>
</organism>
<evidence type="ECO:0000313" key="9">
    <source>
        <dbReference type="Proteomes" id="UP000663829"/>
    </source>
</evidence>
<feature type="transmembrane region" description="Helical" evidence="6">
    <location>
        <begin position="342"/>
        <end position="362"/>
    </location>
</feature>
<feature type="transmembrane region" description="Helical" evidence="6">
    <location>
        <begin position="175"/>
        <end position="195"/>
    </location>
</feature>
<dbReference type="InterPro" id="IPR005828">
    <property type="entry name" value="MFS_sugar_transport-like"/>
</dbReference>
<dbReference type="AlphaFoldDB" id="A0A813RNK9"/>
<keyword evidence="9" id="KW-1185">Reference proteome</keyword>
<sequence length="1172" mass="133446">MDIDDCISKDCGTIYRFQFASIAFLCGVLLPYTFHTNIWSIYTKPFSTIDCSRSPDLILTHLTNSTTKSNRSICCSCEKRSSLYCDELLNGGLDSDIRKATVIEEWNLVCGSGNSKTILYGSISFLIAECIGVLTINILADQYGRKLLLLMCLYIPVLFGSLAAFTTTYTLFIVLRWPVGFLNQGLLPLAFIMVIESCEYRHRAQIGCLLLASVPVFGIMMESRRWYVNSHRVSRVNKFLQLCSKQTTGLGKVSKNYCKEILPTDAIRVAGTLTSLFFESRLRTITCCLSILWFLSSFCYHCALFPIIVTQPAINFVLMNAVEFFSFIIALIIAFKIGRRAPLAVLTLISGLSSVSLAITLLGKEYSWLNITFTLLSRGCLRTCYCLLILYCTELYPTSVRCVGLALGLAGSTVARLIVEILLWFSIDRSLLLFISGGSLCLSCCVVFPLPETLLYDLPDSLTDLESMSRSMSTDNATFRSNQTFDMSSNLIEKSNNIQLSSDSITTATFNDLSINNGPIRSPTTTSLHPSILKQQKSVTIQTKPEIINSSSTNSTSSTPSSPNLKAITNPCYFSSINDIDESTRQNKNNTDFYDIEHRTNNRVERKDSLNDQTDFSNKMGRFDELKDQIQQLYNEYTQNLLNEKNFLLNELELLKHETETATNFIKNGTHHSDNDESQIDTRANRTSDKIESKKSIVSDNKINKVTSLSSLTNDDTRVPVDSLFTIKFQHSFLNGGHPMLGAINLLDPKNDNKIVRTISYKESQNPINVSSLSSLSLPLEQEYCDDINFWSMISDSDTEIDHHQKLLPTSNMYNNQKLYPIVIHYTNSENDFKMRKRSNSYYGGKQNNQHRHSFDMTNNNYSDNKDFIRSSRQKTKRKSFTNHLYCRTAQNDIEVDNNQSVINIWWHLDVDIVPVYSGYRNQKTSTSTKTHIYICDSNGKIRIINASAGLLISLFQLDTYGRVLSFDVNDYYLIVITNHSNNEKYSIKLYDYLGNFSRLLRLDTIYRPYSIAFTFEHIYCCTENTLSSIDELLLLDLNGKQLNRLQSNLRCSTISLNRRSVAVSDVTHNKIELHSKTLNQKQITIELEKYDNGIENGPYNVCLTERGYLFVKVNNNRQIWIINSQLRLINKLQFNDDIWAMKTLPHDYFVVGLRTGQDHGKLIYIKYLDLE</sequence>
<feature type="region of interest" description="Disordered" evidence="5">
    <location>
        <begin position="544"/>
        <end position="564"/>
    </location>
</feature>
<evidence type="ECO:0000256" key="6">
    <source>
        <dbReference type="SAM" id="Phobius"/>
    </source>
</evidence>
<dbReference type="GO" id="GO:0016020">
    <property type="term" value="C:membrane"/>
    <property type="evidence" value="ECO:0007669"/>
    <property type="project" value="UniProtKB-SubCell"/>
</dbReference>
<dbReference type="Gene3D" id="2.120.10.30">
    <property type="entry name" value="TolB, C-terminal domain"/>
    <property type="match status" value="1"/>
</dbReference>
<gene>
    <name evidence="7" type="ORF">GPM918_LOCUS2786</name>
    <name evidence="8" type="ORF">SRO942_LOCUS2786</name>
</gene>
<keyword evidence="4 6" id="KW-0472">Membrane</keyword>
<dbReference type="EMBL" id="CAJNOQ010000318">
    <property type="protein sequence ID" value="CAF0786918.1"/>
    <property type="molecule type" value="Genomic_DNA"/>
</dbReference>
<dbReference type="SUPFAM" id="SSF103473">
    <property type="entry name" value="MFS general substrate transporter"/>
    <property type="match status" value="1"/>
</dbReference>
<feature type="transmembrane region" description="Helical" evidence="6">
    <location>
        <begin position="285"/>
        <end position="308"/>
    </location>
</feature>
<feature type="transmembrane region" description="Helical" evidence="6">
    <location>
        <begin position="314"/>
        <end position="335"/>
    </location>
</feature>
<protein>
    <submittedName>
        <fullName evidence="7">Uncharacterized protein</fullName>
    </submittedName>
</protein>
<dbReference type="OrthoDB" id="2261376at2759"/>
<feature type="transmembrane region" description="Helical" evidence="6">
    <location>
        <begin position="403"/>
        <end position="425"/>
    </location>
</feature>
<proteinExistence type="predicted"/>
<evidence type="ECO:0000256" key="2">
    <source>
        <dbReference type="ARBA" id="ARBA00022692"/>
    </source>
</evidence>